<comment type="caution">
    <text evidence="1">The sequence shown here is derived from an EMBL/GenBank/DDBJ whole genome shotgun (WGS) entry which is preliminary data.</text>
</comment>
<gene>
    <name evidence="1" type="ORF">ENU78_04785</name>
</gene>
<sequence>MRKIFLFSILFAFLFFGLAEGNQEGFNVPSISPSVKNIKIRLDVPLVLSPSNVNIITIKKTPITFKPFDYNFFKITKSQVITLENGNKITGEEFLREINEIEKKLNSYGYSLRDKEEEIVIQKILIKRDDLEMQRKLLRSITPFAVLQPVQKEEPMKEFKDYNFSKKWDLDLGDNNFNINISTNLEMKGKESQILTNAYALAEAGILGRKAQLIKIETNLVSGNNNGDDAKLNVYILGKKEYSKNFKTKYDLKENLRYGVDWGFPISAPVGPFNITGTFGIRGGIGLELSSNLDSLTCSISVKPSIDTKAFAEIGIDYKVASAGVGGELTILKDELLLKGSLALVLQDPLYNSFFNVSALGENNLDALSGDLYFFVKVNYLVGSKKFKAQIYEWDGFSYNTSLFNYSLNEPAYKDKVMWLVVKDIRGITPYTARNEKIDISSKRFYVEAVIGGETFSTMIPDTNGNGIADHDWVLKIPLSSRSIEVPIKIRVIQEYYARSLKFKNDLDILKGEGKDLDFILDLNTETLKGAVNEKIGKDYICTGDTNYFGERYHTITVKVTPNLEFMPASDKAK</sequence>
<proteinExistence type="predicted"/>
<evidence type="ECO:0000313" key="1">
    <source>
        <dbReference type="EMBL" id="HGK23750.1"/>
    </source>
</evidence>
<protein>
    <submittedName>
        <fullName evidence="1">Uncharacterized protein</fullName>
    </submittedName>
</protein>
<dbReference type="EMBL" id="DTDV01000014">
    <property type="protein sequence ID" value="HGK23750.1"/>
    <property type="molecule type" value="Genomic_DNA"/>
</dbReference>
<dbReference type="AlphaFoldDB" id="A0A7V4DXF5"/>
<organism evidence="1">
    <name type="scientific">Dictyoglomus thermophilum</name>
    <dbReference type="NCBI Taxonomy" id="14"/>
    <lineage>
        <taxon>Bacteria</taxon>
        <taxon>Pseudomonadati</taxon>
        <taxon>Dictyoglomota</taxon>
        <taxon>Dictyoglomia</taxon>
        <taxon>Dictyoglomales</taxon>
        <taxon>Dictyoglomaceae</taxon>
        <taxon>Dictyoglomus</taxon>
    </lineage>
</organism>
<accession>A0A7V4DXF5</accession>
<name>A0A7V4DXF5_DICTH</name>
<reference evidence="1" key="1">
    <citation type="journal article" date="2020" name="mSystems">
        <title>Genome- and Community-Level Interaction Insights into Carbon Utilization and Element Cycling Functions of Hydrothermarchaeota in Hydrothermal Sediment.</title>
        <authorList>
            <person name="Zhou Z."/>
            <person name="Liu Y."/>
            <person name="Xu W."/>
            <person name="Pan J."/>
            <person name="Luo Z.H."/>
            <person name="Li M."/>
        </authorList>
    </citation>
    <scope>NUCLEOTIDE SEQUENCE [LARGE SCALE GENOMIC DNA]</scope>
    <source>
        <strain evidence="1">SpSt-70</strain>
    </source>
</reference>